<dbReference type="Pfam" id="PF04444">
    <property type="entry name" value="Dioxygenase_N"/>
    <property type="match status" value="1"/>
</dbReference>
<evidence type="ECO:0000313" key="9">
    <source>
        <dbReference type="EMBL" id="MFD0692410.1"/>
    </source>
</evidence>
<dbReference type="Proteomes" id="UP001597063">
    <property type="component" value="Unassembled WGS sequence"/>
</dbReference>
<dbReference type="InterPro" id="IPR007535">
    <property type="entry name" value="Catechol_dOase_N"/>
</dbReference>
<dbReference type="PANTHER" id="PTHR33711:SF7">
    <property type="entry name" value="INTRADIOL RING-CLEAVAGE DIOXYGENASES DOMAIN-CONTAINING PROTEIN-RELATED"/>
    <property type="match status" value="1"/>
</dbReference>
<keyword evidence="3" id="KW-0479">Metal-binding</keyword>
<dbReference type="InterPro" id="IPR000627">
    <property type="entry name" value="Intradiol_dOase_C"/>
</dbReference>
<protein>
    <submittedName>
        <fullName evidence="9">Intradiol ring-cleavage dioxygenase</fullName>
    </submittedName>
</protein>
<keyword evidence="4 9" id="KW-0223">Dioxygenase</keyword>
<name>A0ABW2Y2Y1_9ACTN</name>
<comment type="cofactor">
    <cofactor evidence="1">
        <name>Fe(3+)</name>
        <dbReference type="ChEBI" id="CHEBI:29034"/>
    </cofactor>
</comment>
<reference evidence="10" key="1">
    <citation type="journal article" date="2019" name="Int. J. Syst. Evol. Microbiol.">
        <title>The Global Catalogue of Microorganisms (GCM) 10K type strain sequencing project: providing services to taxonomists for standard genome sequencing and annotation.</title>
        <authorList>
            <consortium name="The Broad Institute Genomics Platform"/>
            <consortium name="The Broad Institute Genome Sequencing Center for Infectious Disease"/>
            <person name="Wu L."/>
            <person name="Ma J."/>
        </authorList>
    </citation>
    <scope>NUCLEOTIDE SEQUENCE [LARGE SCALE GENOMIC DNA]</scope>
    <source>
        <strain evidence="10">JCM 9371</strain>
    </source>
</reference>
<evidence type="ECO:0000256" key="6">
    <source>
        <dbReference type="ARBA" id="ARBA00023004"/>
    </source>
</evidence>
<evidence type="ECO:0000256" key="5">
    <source>
        <dbReference type="ARBA" id="ARBA00023002"/>
    </source>
</evidence>
<evidence type="ECO:0000259" key="8">
    <source>
        <dbReference type="PROSITE" id="PS00083"/>
    </source>
</evidence>
<feature type="region of interest" description="Disordered" evidence="7">
    <location>
        <begin position="1"/>
        <end position="22"/>
    </location>
</feature>
<dbReference type="EMBL" id="JBHTGP010000041">
    <property type="protein sequence ID" value="MFD0692410.1"/>
    <property type="molecule type" value="Genomic_DNA"/>
</dbReference>
<keyword evidence="5" id="KW-0560">Oxidoreductase</keyword>
<evidence type="ECO:0000256" key="2">
    <source>
        <dbReference type="ARBA" id="ARBA00007825"/>
    </source>
</evidence>
<keyword evidence="10" id="KW-1185">Reference proteome</keyword>
<comment type="caution">
    <text evidence="9">The sequence shown here is derived from an EMBL/GenBank/DDBJ whole genome shotgun (WGS) entry which is preliminary data.</text>
</comment>
<evidence type="ECO:0000256" key="7">
    <source>
        <dbReference type="SAM" id="MobiDB-lite"/>
    </source>
</evidence>
<dbReference type="Gene3D" id="2.60.130.10">
    <property type="entry name" value="Aromatic compound dioxygenase"/>
    <property type="match status" value="1"/>
</dbReference>
<evidence type="ECO:0000256" key="3">
    <source>
        <dbReference type="ARBA" id="ARBA00022723"/>
    </source>
</evidence>
<dbReference type="SUPFAM" id="SSF49482">
    <property type="entry name" value="Aromatic compound dioxygenase"/>
    <property type="match status" value="1"/>
</dbReference>
<dbReference type="PROSITE" id="PS00083">
    <property type="entry name" value="INTRADIOL_DIOXYGENAS"/>
    <property type="match status" value="1"/>
</dbReference>
<proteinExistence type="inferred from homology"/>
<dbReference type="InterPro" id="IPR050770">
    <property type="entry name" value="Intradiol_RC_Dioxygenase"/>
</dbReference>
<gene>
    <name evidence="9" type="ORF">ACFQZM_48545</name>
</gene>
<dbReference type="CDD" id="cd03461">
    <property type="entry name" value="1_2-HQD"/>
    <property type="match status" value="1"/>
</dbReference>
<comment type="similarity">
    <text evidence="2">Belongs to the intradiol ring-cleavage dioxygenase family.</text>
</comment>
<feature type="domain" description="Intradiol ring-cleavage dioxygenases" evidence="8">
    <location>
        <begin position="153"/>
        <end position="181"/>
    </location>
</feature>
<dbReference type="RefSeq" id="WP_131756184.1">
    <property type="nucleotide sequence ID" value="NZ_CAACUY010000013.1"/>
</dbReference>
<accession>A0ABW2Y2Y1</accession>
<evidence type="ECO:0000256" key="4">
    <source>
        <dbReference type="ARBA" id="ARBA00022964"/>
    </source>
</evidence>
<dbReference type="InterPro" id="IPR015889">
    <property type="entry name" value="Intradiol_dOase_core"/>
</dbReference>
<dbReference type="GO" id="GO:0051213">
    <property type="term" value="F:dioxygenase activity"/>
    <property type="evidence" value="ECO:0007669"/>
    <property type="project" value="UniProtKB-KW"/>
</dbReference>
<keyword evidence="6" id="KW-0408">Iron</keyword>
<dbReference type="Pfam" id="PF00775">
    <property type="entry name" value="Dioxygenase_C"/>
    <property type="match status" value="1"/>
</dbReference>
<dbReference type="InterPro" id="IPR039390">
    <property type="entry name" value="1_2-HQD/HQD"/>
</dbReference>
<dbReference type="PANTHER" id="PTHR33711">
    <property type="entry name" value="DIOXYGENASE, PUTATIVE (AFU_ORTHOLOGUE AFUA_2G02910)-RELATED"/>
    <property type="match status" value="1"/>
</dbReference>
<organism evidence="9 10">
    <name type="scientific">Actinomadura fibrosa</name>
    <dbReference type="NCBI Taxonomy" id="111802"/>
    <lineage>
        <taxon>Bacteria</taxon>
        <taxon>Bacillati</taxon>
        <taxon>Actinomycetota</taxon>
        <taxon>Actinomycetes</taxon>
        <taxon>Streptosporangiales</taxon>
        <taxon>Thermomonosporaceae</taxon>
        <taxon>Actinomadura</taxon>
    </lineage>
</organism>
<evidence type="ECO:0000256" key="1">
    <source>
        <dbReference type="ARBA" id="ARBA00001965"/>
    </source>
</evidence>
<evidence type="ECO:0000313" key="10">
    <source>
        <dbReference type="Proteomes" id="UP001597063"/>
    </source>
</evidence>
<sequence>MGATPDTGSPDLPPASAGKEKHDGRRLFTEAGSADAVAASIGPATDPRLRQILTSLVTHLHDFVKETELTEREWEAGIEFLTATGQKCDDLRQEFILLSDVLGVSMLVETINHRAVREATEQTVLGPFHVVASPRRALGDTIDLTGKGEPCLVTGTVRNADGRPVPNASIDVWQADAEGFYDVQKPDEIPARNLRGLFTADDQGAFWFRTIVPRYYPIPDDGPVGALLSATGRHPNRPAHIHFIVQAAGYETVTTHIFKNDDPYLDSDVVFGVKESLIRDFEIVDDPDRAHAHGMPNPFREVRFDCVLRTAQQSAAPGDEA</sequence>